<accession>A0A9D3YEN5</accession>
<keyword evidence="3" id="KW-1185">Reference proteome</keyword>
<proteinExistence type="predicted"/>
<name>A0A9D3YEN5_DREPO</name>
<gene>
    <name evidence="2" type="ORF">DPMN_085947</name>
</gene>
<reference evidence="2" key="1">
    <citation type="journal article" date="2019" name="bioRxiv">
        <title>The Genome of the Zebra Mussel, Dreissena polymorpha: A Resource for Invasive Species Research.</title>
        <authorList>
            <person name="McCartney M.A."/>
            <person name="Auch B."/>
            <person name="Kono T."/>
            <person name="Mallez S."/>
            <person name="Zhang Y."/>
            <person name="Obille A."/>
            <person name="Becker A."/>
            <person name="Abrahante J.E."/>
            <person name="Garbe J."/>
            <person name="Badalamenti J.P."/>
            <person name="Herman A."/>
            <person name="Mangelson H."/>
            <person name="Liachko I."/>
            <person name="Sullivan S."/>
            <person name="Sone E.D."/>
            <person name="Koren S."/>
            <person name="Silverstein K.A.T."/>
            <person name="Beckman K.B."/>
            <person name="Gohl D.M."/>
        </authorList>
    </citation>
    <scope>NUCLEOTIDE SEQUENCE</scope>
    <source>
        <strain evidence="2">Duluth1</strain>
        <tissue evidence="2">Whole animal</tissue>
    </source>
</reference>
<dbReference type="AlphaFoldDB" id="A0A9D3YEN5"/>
<dbReference type="Proteomes" id="UP000828390">
    <property type="component" value="Unassembled WGS sequence"/>
</dbReference>
<evidence type="ECO:0000313" key="2">
    <source>
        <dbReference type="EMBL" id="KAH3698427.1"/>
    </source>
</evidence>
<evidence type="ECO:0000313" key="3">
    <source>
        <dbReference type="Proteomes" id="UP000828390"/>
    </source>
</evidence>
<feature type="region of interest" description="Disordered" evidence="1">
    <location>
        <begin position="23"/>
        <end position="56"/>
    </location>
</feature>
<reference evidence="2" key="2">
    <citation type="submission" date="2020-11" db="EMBL/GenBank/DDBJ databases">
        <authorList>
            <person name="McCartney M.A."/>
            <person name="Auch B."/>
            <person name="Kono T."/>
            <person name="Mallez S."/>
            <person name="Becker A."/>
            <person name="Gohl D.M."/>
            <person name="Silverstein K.A.T."/>
            <person name="Koren S."/>
            <person name="Bechman K.B."/>
            <person name="Herman A."/>
            <person name="Abrahante J.E."/>
            <person name="Garbe J."/>
        </authorList>
    </citation>
    <scope>NUCLEOTIDE SEQUENCE</scope>
    <source>
        <strain evidence="2">Duluth1</strain>
        <tissue evidence="2">Whole animal</tissue>
    </source>
</reference>
<evidence type="ECO:0000256" key="1">
    <source>
        <dbReference type="SAM" id="MobiDB-lite"/>
    </source>
</evidence>
<organism evidence="2 3">
    <name type="scientific">Dreissena polymorpha</name>
    <name type="common">Zebra mussel</name>
    <name type="synonym">Mytilus polymorpha</name>
    <dbReference type="NCBI Taxonomy" id="45954"/>
    <lineage>
        <taxon>Eukaryota</taxon>
        <taxon>Metazoa</taxon>
        <taxon>Spiralia</taxon>
        <taxon>Lophotrochozoa</taxon>
        <taxon>Mollusca</taxon>
        <taxon>Bivalvia</taxon>
        <taxon>Autobranchia</taxon>
        <taxon>Heteroconchia</taxon>
        <taxon>Euheterodonta</taxon>
        <taxon>Imparidentia</taxon>
        <taxon>Neoheterodontei</taxon>
        <taxon>Myida</taxon>
        <taxon>Dreissenoidea</taxon>
        <taxon>Dreissenidae</taxon>
        <taxon>Dreissena</taxon>
    </lineage>
</organism>
<protein>
    <submittedName>
        <fullName evidence="2">Uncharacterized protein</fullName>
    </submittedName>
</protein>
<comment type="caution">
    <text evidence="2">The sequence shown here is derived from an EMBL/GenBank/DDBJ whole genome shotgun (WGS) entry which is preliminary data.</text>
</comment>
<sequence>MPRPSLYLKETNRRCQTVTQTVGAPAGDSKTVYDVGKTSGRRQENRTRCQVPDNIHDRRGTSRKILDSLRRCQDRPGTCIRLPDGVKQSLTPSRHLHETPIQSATVRRPSGHLHEIPKQSSTELETVWHCNRLSESLLKLPRRFWHVVECI</sequence>
<dbReference type="EMBL" id="JAIWYP010000016">
    <property type="protein sequence ID" value="KAH3698427.1"/>
    <property type="molecule type" value="Genomic_DNA"/>
</dbReference>